<feature type="transmembrane region" description="Helical" evidence="1">
    <location>
        <begin position="187"/>
        <end position="216"/>
    </location>
</feature>
<proteinExistence type="predicted"/>
<dbReference type="EMBL" id="FNJW01000008">
    <property type="protein sequence ID" value="SDQ11616.1"/>
    <property type="molecule type" value="Genomic_DNA"/>
</dbReference>
<feature type="transmembrane region" description="Helical" evidence="1">
    <location>
        <begin position="363"/>
        <end position="382"/>
    </location>
</feature>
<feature type="transmembrane region" description="Helical" evidence="1">
    <location>
        <begin position="236"/>
        <end position="259"/>
    </location>
</feature>
<dbReference type="PANTHER" id="PTHR38454">
    <property type="entry name" value="INTEGRAL MEMBRANE PROTEIN-RELATED"/>
    <property type="match status" value="1"/>
</dbReference>
<feature type="transmembrane region" description="Helical" evidence="1">
    <location>
        <begin position="83"/>
        <end position="101"/>
    </location>
</feature>
<name>A0A1H0Y9N9_9LACT</name>
<dbReference type="Pfam" id="PF09586">
    <property type="entry name" value="YfhO"/>
    <property type="match status" value="1"/>
</dbReference>
<accession>A0A1H0Y9N9</accession>
<keyword evidence="3" id="KW-1185">Reference proteome</keyword>
<evidence type="ECO:0000313" key="3">
    <source>
        <dbReference type="Proteomes" id="UP000199481"/>
    </source>
</evidence>
<feature type="transmembrane region" description="Helical" evidence="1">
    <location>
        <begin position="135"/>
        <end position="155"/>
    </location>
</feature>
<dbReference type="Proteomes" id="UP000199481">
    <property type="component" value="Unassembled WGS sequence"/>
</dbReference>
<dbReference type="PANTHER" id="PTHR38454:SF1">
    <property type="entry name" value="INTEGRAL MEMBRANE PROTEIN"/>
    <property type="match status" value="1"/>
</dbReference>
<reference evidence="3" key="1">
    <citation type="submission" date="2016-10" db="EMBL/GenBank/DDBJ databases">
        <authorList>
            <person name="Varghese N."/>
            <person name="Submissions S."/>
        </authorList>
    </citation>
    <scope>NUCLEOTIDE SEQUENCE [LARGE SCALE GENOMIC DNA]</scope>
    <source>
        <strain evidence="3">MPL-11</strain>
    </source>
</reference>
<feature type="transmembrane region" description="Helical" evidence="1">
    <location>
        <begin position="336"/>
        <end position="357"/>
    </location>
</feature>
<feature type="transmembrane region" description="Helical" evidence="1">
    <location>
        <begin position="394"/>
        <end position="411"/>
    </location>
</feature>
<sequence>MQKTMQTFIQKQWPLLLAFFVPFFTMALIYIFQGVYPFGNDSLLTVDLGQQYIDFYSYYRQTFFDDPTTFFYSFSKAIGGDMMGLWAYYLTSPFNLLFLLFPHTQIVLAVTCLTLLKISLAGLSFGYLLKKSFSGTGFILAAFSISYALMGYTIVNQLNIMWLDSLIFLPLIVMGLEQLIAEKKGLLYSIFLGLMLFANYYIAYMICLFLVGYFIFRLTGVSYPKGIRWKTKFTNILTSIGLFIWHSLLGAGLAGVLLLPTFHSLMESKASYTKFEFDWELAYPFPEMVSKLFVGAFNFDQMPSGYPNLFIGSLALVSFLCYFFNRYFSKKERLTALVLMILFIVSMNLEAFNKIWHAMQYPIWYPYRFSFVVCFFMLINGFRSFMHYEGMRPISTLVSMLLTALVSFYVYTEKFDFIYTEQIILTVLFTCMIIFFFIIKPQQYTWLPIALFLLTAVEMGVNAQIDLSRLSYVDQDSFTVYQTGMDASIDAIQDMDDDFYRVEKTFLRTKNDSFQANYPSVTHFSSTFERTIPALFGSLGFPVGDGFLAYSNGTLLTDALFDIQYYMSEKNDFYLEETNQPLGVKSTRLKESFSRTQQVPSLIDSLLIPSVSNAKKKEFELNDMQTKPDLRSYTQIGETDKTFIYENPNALPIAFGSSDSILNVSLIEDQPIQLQEAILQALTDNRVTEQFFVPSDFDSTVYQNVTLSDALNEKIYRKQVLNNDASVSFQFTPETNDSYYLTLSPNIKEEDVNLFLNGEPFTQYETYRDQLVLNIASQNKEDTLTFKIELEESTIRLKDFQLYRLNSTVFESAIQTLKAGGIAIEEYGNTSFKGTVDIQQNQEVLMTTIPYNEGWSVKVDGVPTQTKKALDSLLVIPIAEGKHVVEFNYTTPLFFEGTILTILSAMLIFVTSLFFKKTLKVETNECINKNSST</sequence>
<feature type="transmembrane region" description="Helical" evidence="1">
    <location>
        <begin position="162"/>
        <end position="181"/>
    </location>
</feature>
<dbReference type="RefSeq" id="WP_244885798.1">
    <property type="nucleotide sequence ID" value="NZ_FNJW01000008.1"/>
</dbReference>
<protein>
    <submittedName>
        <fullName evidence="2">Uncharacterized membrane protein YfhO</fullName>
    </submittedName>
</protein>
<keyword evidence="1" id="KW-0812">Transmembrane</keyword>
<feature type="transmembrane region" description="Helical" evidence="1">
    <location>
        <begin position="417"/>
        <end position="439"/>
    </location>
</feature>
<feature type="transmembrane region" description="Helical" evidence="1">
    <location>
        <begin position="446"/>
        <end position="465"/>
    </location>
</feature>
<feature type="transmembrane region" description="Helical" evidence="1">
    <location>
        <begin position="893"/>
        <end position="915"/>
    </location>
</feature>
<dbReference type="InterPro" id="IPR018580">
    <property type="entry name" value="Uncharacterised_YfhO"/>
</dbReference>
<keyword evidence="1" id="KW-1133">Transmembrane helix</keyword>
<dbReference type="AlphaFoldDB" id="A0A1H0Y9N9"/>
<evidence type="ECO:0000256" key="1">
    <source>
        <dbReference type="SAM" id="Phobius"/>
    </source>
</evidence>
<organism evidence="2 3">
    <name type="scientific">Carnobacterium viridans</name>
    <dbReference type="NCBI Taxonomy" id="174587"/>
    <lineage>
        <taxon>Bacteria</taxon>
        <taxon>Bacillati</taxon>
        <taxon>Bacillota</taxon>
        <taxon>Bacilli</taxon>
        <taxon>Lactobacillales</taxon>
        <taxon>Carnobacteriaceae</taxon>
        <taxon>Carnobacterium</taxon>
    </lineage>
</organism>
<feature type="transmembrane region" description="Helical" evidence="1">
    <location>
        <begin position="12"/>
        <end position="32"/>
    </location>
</feature>
<keyword evidence="1" id="KW-0472">Membrane</keyword>
<gene>
    <name evidence="2" type="ORF">SAMN04487752_0784</name>
</gene>
<feature type="transmembrane region" description="Helical" evidence="1">
    <location>
        <begin position="306"/>
        <end position="324"/>
    </location>
</feature>
<evidence type="ECO:0000313" key="2">
    <source>
        <dbReference type="EMBL" id="SDQ11616.1"/>
    </source>
</evidence>
<feature type="transmembrane region" description="Helical" evidence="1">
    <location>
        <begin position="106"/>
        <end position="129"/>
    </location>
</feature>